<dbReference type="Proteomes" id="UP000005238">
    <property type="component" value="Unassembled WGS sequence"/>
</dbReference>
<sequence>MPDPIEQYRKQQLYRRVYEKRVEAIAARQICLSRDNALREEIERNMKSFVATSLQCRYRGWKGRCIAACKRQRRNAAIAISRIIPCPLCKSICSHDPVTGEILGPGETQQLILQQAKEAKEELHRQKEEALYVGDFHARDKSFDGLGELIYVNGGRYAGQWKDNRRQGKGIYQSADGYEYIGDWVDGRKHGVGIQTLSSGERYIGHFVEGKLHGTGVYYAANGDRYEADGEVYKGHWERDYRHGTGVCFYPNGAVYSGEWWRGRWSGNGIYVSSEGIKYIGTFSKDKQHGKGKLLFENGDVFDGHFVHGVAQGSGKTKGIYRFYDSGNVYVGDWVANKRHGNGTYTFVGGSSYTGAFIDDHVGGR</sequence>
<accession>H3HAW8</accession>
<dbReference type="EMBL" id="DS565999">
    <property type="status" value="NOT_ANNOTATED_CDS"/>
    <property type="molecule type" value="Genomic_DNA"/>
</dbReference>
<dbReference type="VEuPathDB" id="FungiDB:KRP22_630"/>
<dbReference type="VEuPathDB" id="FungiDB:KRP23_7384"/>
<dbReference type="EnsemblProtists" id="Phyra93494">
    <property type="protein sequence ID" value="Phyra93494"/>
    <property type="gene ID" value="Phyra93494"/>
</dbReference>
<dbReference type="PANTHER" id="PTHR43215:SF14">
    <property type="entry name" value="RADIAL SPOKE HEAD 1 HOMOLOG"/>
    <property type="match status" value="1"/>
</dbReference>
<protein>
    <submittedName>
        <fullName evidence="2">Uncharacterized protein</fullName>
    </submittedName>
</protein>
<dbReference type="SMART" id="SM00698">
    <property type="entry name" value="MORN"/>
    <property type="match status" value="9"/>
</dbReference>
<evidence type="ECO:0000313" key="2">
    <source>
        <dbReference type="EnsemblProtists" id="Phyra93494"/>
    </source>
</evidence>
<dbReference type="Gene3D" id="2.20.110.10">
    <property type="entry name" value="Histone H3 K4-specific methyltransferase SET7/9 N-terminal domain"/>
    <property type="match status" value="4"/>
</dbReference>
<dbReference type="eggNOG" id="KOG0229">
    <property type="taxonomic scope" value="Eukaryota"/>
</dbReference>
<dbReference type="InterPro" id="IPR003409">
    <property type="entry name" value="MORN"/>
</dbReference>
<dbReference type="STRING" id="164328.H3HAW8"/>
<dbReference type="Pfam" id="PF02493">
    <property type="entry name" value="MORN"/>
    <property type="match status" value="8"/>
</dbReference>
<dbReference type="InParanoid" id="H3HAW8"/>
<reference evidence="2" key="2">
    <citation type="submission" date="2015-06" db="UniProtKB">
        <authorList>
            <consortium name="EnsemblProtists"/>
        </authorList>
    </citation>
    <scope>IDENTIFICATION</scope>
    <source>
        <strain evidence="2">Pr102</strain>
    </source>
</reference>
<name>H3HAW8_PHYRM</name>
<evidence type="ECO:0000256" key="1">
    <source>
        <dbReference type="ARBA" id="ARBA00022737"/>
    </source>
</evidence>
<keyword evidence="1" id="KW-0677">Repeat</keyword>
<dbReference type="AlphaFoldDB" id="H3HAW8"/>
<organism evidence="2 3">
    <name type="scientific">Phytophthora ramorum</name>
    <name type="common">Sudden oak death agent</name>
    <dbReference type="NCBI Taxonomy" id="164328"/>
    <lineage>
        <taxon>Eukaryota</taxon>
        <taxon>Sar</taxon>
        <taxon>Stramenopiles</taxon>
        <taxon>Oomycota</taxon>
        <taxon>Peronosporomycetes</taxon>
        <taxon>Peronosporales</taxon>
        <taxon>Peronosporaceae</taxon>
        <taxon>Phytophthora</taxon>
    </lineage>
</organism>
<reference evidence="3" key="1">
    <citation type="journal article" date="2006" name="Science">
        <title>Phytophthora genome sequences uncover evolutionary origins and mechanisms of pathogenesis.</title>
        <authorList>
            <person name="Tyler B.M."/>
            <person name="Tripathy S."/>
            <person name="Zhang X."/>
            <person name="Dehal P."/>
            <person name="Jiang R.H."/>
            <person name="Aerts A."/>
            <person name="Arredondo F.D."/>
            <person name="Baxter L."/>
            <person name="Bensasson D."/>
            <person name="Beynon J.L."/>
            <person name="Chapman J."/>
            <person name="Damasceno C.M."/>
            <person name="Dorrance A.E."/>
            <person name="Dou D."/>
            <person name="Dickerman A.W."/>
            <person name="Dubchak I.L."/>
            <person name="Garbelotto M."/>
            <person name="Gijzen M."/>
            <person name="Gordon S.G."/>
            <person name="Govers F."/>
            <person name="Grunwald N.J."/>
            <person name="Huang W."/>
            <person name="Ivors K.L."/>
            <person name="Jones R.W."/>
            <person name="Kamoun S."/>
            <person name="Krampis K."/>
            <person name="Lamour K.H."/>
            <person name="Lee M.K."/>
            <person name="McDonald W.H."/>
            <person name="Medina M."/>
            <person name="Meijer H.J."/>
            <person name="Nordberg E.K."/>
            <person name="Maclean D.J."/>
            <person name="Ospina-Giraldo M.D."/>
            <person name="Morris P.F."/>
            <person name="Phuntumart V."/>
            <person name="Putnam N.H."/>
            <person name="Rash S."/>
            <person name="Rose J.K."/>
            <person name="Sakihama Y."/>
            <person name="Salamov A.A."/>
            <person name="Savidor A."/>
            <person name="Scheuring C.F."/>
            <person name="Smith B.M."/>
            <person name="Sobral B.W."/>
            <person name="Terry A."/>
            <person name="Torto-Alalibo T.A."/>
            <person name="Win J."/>
            <person name="Xu Z."/>
            <person name="Zhang H."/>
            <person name="Grigoriev I.V."/>
            <person name="Rokhsar D.S."/>
            <person name="Boore J.L."/>
        </authorList>
    </citation>
    <scope>NUCLEOTIDE SEQUENCE [LARGE SCALE GENOMIC DNA]</scope>
    <source>
        <strain evidence="3">Pr102</strain>
    </source>
</reference>
<proteinExistence type="predicted"/>
<evidence type="ECO:0000313" key="3">
    <source>
        <dbReference type="Proteomes" id="UP000005238"/>
    </source>
</evidence>
<keyword evidence="3" id="KW-1185">Reference proteome</keyword>
<dbReference type="HOGENOM" id="CLU_759907_0_0_1"/>
<dbReference type="SUPFAM" id="SSF82185">
    <property type="entry name" value="Histone H3 K4-specific methyltransferase SET7/9 N-terminal domain"/>
    <property type="match status" value="2"/>
</dbReference>
<dbReference type="PANTHER" id="PTHR43215">
    <property type="entry name" value="RADIAL SPOKE HEAD 1 HOMOLOG"/>
    <property type="match status" value="1"/>
</dbReference>